<dbReference type="AlphaFoldDB" id="A0A8K0HG18"/>
<dbReference type="GO" id="GO:0020037">
    <property type="term" value="F:heme binding"/>
    <property type="evidence" value="ECO:0007669"/>
    <property type="project" value="InterPro"/>
</dbReference>
<evidence type="ECO:0000256" key="3">
    <source>
        <dbReference type="PROSITE-ProRule" id="PRU00433"/>
    </source>
</evidence>
<dbReference type="GO" id="GO:0046872">
    <property type="term" value="F:metal ion binding"/>
    <property type="evidence" value="ECO:0007669"/>
    <property type="project" value="UniProtKB-KW"/>
</dbReference>
<protein>
    <recommendedName>
        <fullName evidence="5">Cytochrome c domain-containing protein</fullName>
    </recommendedName>
</protein>
<keyword evidence="3" id="KW-0349">Heme</keyword>
<sequence length="726" mass="80738">MSPNAELDIGHITNNNKLEDIFSEQFEVVGVMVSIVHEMSLVANVYHVGVRKPNDITFVVENKLDVDIDTNRVDKGTSVDVRLCAIEERLSIMDSRMSFMDIRLSSIDNRLSFMDSTQSSMDSRLSSMESKLDYVIKLLSSTYNTTRVQNFNEVEGDDVGVGVAHRTCDQRIDHVANDLVPPMSISSSPIAESEYSVKIFIQMSDKKLAGGRTKRKAAQTIESPYDYQLLWRKMISTLPLSGSVTFDPYRSVPDEIARQYAHFMDTSAGDQIVELFWITVGKDYFRDIECSPNWLTSDELKLDLSGGLFIFAICWKLAYQPESLLRRAADVGSRSSKPSVQSTNLYVIMDAFDLAWERPVKAENFLSSLSGKDGMATGYGLDFGKSQVEKQFVSEGHKTSIGKTRFETQIEEIKVNRIFTGETTIGKNGVAASEHVNQNGFQKPSFASVVSGAPNTFSQSMKSQNVPIRKGKFVSVRVDDDAYQERAAICKRYGRMILTDLVRGIGIPLKIDNITLSGNFGHFARVLVDIDLSGFVPDKLLLEITDDCIKVNLFFKSFPNFCTACHSVGHSVTKCKSVIGKASSKIGPHGKENENKAPSLTQVDAFSDSDDEPGDDADDIVEDEWQTLQGAGSSNPSKKLDGTPYVGQQSNTMAMVPFVSSDARTAAQRNLDLVASHPLVSETYDQNLWNLVKRKLGRPKRGETVRRLQRDLLSLSHRLLSTLINF</sequence>
<reference evidence="6" key="1">
    <citation type="submission" date="2020-03" db="EMBL/GenBank/DDBJ databases">
        <title>A high-quality chromosome-level genome assembly of a woody plant with both climbing and erect habits, Rhamnella rubrinervis.</title>
        <authorList>
            <person name="Lu Z."/>
            <person name="Yang Y."/>
            <person name="Zhu X."/>
            <person name="Sun Y."/>
        </authorList>
    </citation>
    <scope>NUCLEOTIDE SEQUENCE</scope>
    <source>
        <strain evidence="6">BYM</strain>
        <tissue evidence="6">Leaf</tissue>
    </source>
</reference>
<organism evidence="6 7">
    <name type="scientific">Rhamnella rubrinervis</name>
    <dbReference type="NCBI Taxonomy" id="2594499"/>
    <lineage>
        <taxon>Eukaryota</taxon>
        <taxon>Viridiplantae</taxon>
        <taxon>Streptophyta</taxon>
        <taxon>Embryophyta</taxon>
        <taxon>Tracheophyta</taxon>
        <taxon>Spermatophyta</taxon>
        <taxon>Magnoliopsida</taxon>
        <taxon>eudicotyledons</taxon>
        <taxon>Gunneridae</taxon>
        <taxon>Pentapetalae</taxon>
        <taxon>rosids</taxon>
        <taxon>fabids</taxon>
        <taxon>Rosales</taxon>
        <taxon>Rhamnaceae</taxon>
        <taxon>rhamnoid group</taxon>
        <taxon>Rhamneae</taxon>
        <taxon>Rhamnella</taxon>
    </lineage>
</organism>
<dbReference type="PANTHER" id="PTHR31286:SF60">
    <property type="entry name" value="PROTEIN, PUTATIVE-RELATED"/>
    <property type="match status" value="1"/>
</dbReference>
<feature type="region of interest" description="Disordered" evidence="4">
    <location>
        <begin position="584"/>
        <end position="618"/>
    </location>
</feature>
<evidence type="ECO:0000313" key="6">
    <source>
        <dbReference type="EMBL" id="KAF3452087.1"/>
    </source>
</evidence>
<comment type="caution">
    <text evidence="6">The sequence shown here is derived from an EMBL/GenBank/DDBJ whole genome shotgun (WGS) entry which is preliminary data.</text>
</comment>
<keyword evidence="2 3" id="KW-0408">Iron</keyword>
<dbReference type="Proteomes" id="UP000796880">
    <property type="component" value="Unassembled WGS sequence"/>
</dbReference>
<feature type="compositionally biased region" description="Acidic residues" evidence="4">
    <location>
        <begin position="607"/>
        <end position="618"/>
    </location>
</feature>
<gene>
    <name evidence="6" type="ORF">FNV43_RR08183</name>
</gene>
<accession>A0A8K0HG18</accession>
<feature type="domain" description="Cytochrome c" evidence="5">
    <location>
        <begin position="546"/>
        <end position="650"/>
    </location>
</feature>
<evidence type="ECO:0000256" key="1">
    <source>
        <dbReference type="ARBA" id="ARBA00022723"/>
    </source>
</evidence>
<dbReference type="PROSITE" id="PS51007">
    <property type="entry name" value="CYTC"/>
    <property type="match status" value="1"/>
</dbReference>
<dbReference type="InterPro" id="IPR009056">
    <property type="entry name" value="Cyt_c-like_dom"/>
</dbReference>
<evidence type="ECO:0000256" key="4">
    <source>
        <dbReference type="SAM" id="MobiDB-lite"/>
    </source>
</evidence>
<dbReference type="GO" id="GO:0009055">
    <property type="term" value="F:electron transfer activity"/>
    <property type="evidence" value="ECO:0007669"/>
    <property type="project" value="InterPro"/>
</dbReference>
<evidence type="ECO:0000259" key="5">
    <source>
        <dbReference type="PROSITE" id="PS51007"/>
    </source>
</evidence>
<dbReference type="OrthoDB" id="1939300at2759"/>
<dbReference type="PANTHER" id="PTHR31286">
    <property type="entry name" value="GLYCINE-RICH CELL WALL STRUCTURAL PROTEIN 1.8-LIKE"/>
    <property type="match status" value="1"/>
</dbReference>
<dbReference type="InterPro" id="IPR040256">
    <property type="entry name" value="At4g02000-like"/>
</dbReference>
<keyword evidence="1 3" id="KW-0479">Metal-binding</keyword>
<proteinExistence type="predicted"/>
<dbReference type="EMBL" id="VOIH02000003">
    <property type="protein sequence ID" value="KAF3452087.1"/>
    <property type="molecule type" value="Genomic_DNA"/>
</dbReference>
<evidence type="ECO:0000256" key="2">
    <source>
        <dbReference type="ARBA" id="ARBA00023004"/>
    </source>
</evidence>
<name>A0A8K0HG18_9ROSA</name>
<evidence type="ECO:0000313" key="7">
    <source>
        <dbReference type="Proteomes" id="UP000796880"/>
    </source>
</evidence>
<keyword evidence="7" id="KW-1185">Reference proteome</keyword>